<dbReference type="EMBL" id="MOEN01000012">
    <property type="protein sequence ID" value="OMH40617.1"/>
    <property type="molecule type" value="Genomic_DNA"/>
</dbReference>
<dbReference type="GO" id="GO:0030170">
    <property type="term" value="F:pyridoxal phosphate binding"/>
    <property type="evidence" value="ECO:0007669"/>
    <property type="project" value="InterPro"/>
</dbReference>
<evidence type="ECO:0000256" key="1">
    <source>
        <dbReference type="ARBA" id="ARBA00001933"/>
    </source>
</evidence>
<dbReference type="GO" id="GO:0008483">
    <property type="term" value="F:transaminase activity"/>
    <property type="evidence" value="ECO:0007669"/>
    <property type="project" value="UniProtKB-KW"/>
</dbReference>
<comment type="cofactor">
    <cofactor evidence="1">
        <name>pyridoxal 5'-phosphate</name>
        <dbReference type="ChEBI" id="CHEBI:597326"/>
    </cofactor>
</comment>
<dbReference type="Proteomes" id="UP000187408">
    <property type="component" value="Unassembled WGS sequence"/>
</dbReference>
<evidence type="ECO:0000313" key="8">
    <source>
        <dbReference type="Proteomes" id="UP000187408"/>
    </source>
</evidence>
<dbReference type="Pfam" id="PF00155">
    <property type="entry name" value="Aminotran_1_2"/>
    <property type="match status" value="1"/>
</dbReference>
<dbReference type="PANTHER" id="PTHR46383:SF1">
    <property type="entry name" value="ASPARTATE AMINOTRANSFERASE"/>
    <property type="match status" value="1"/>
</dbReference>
<dbReference type="PRINTS" id="PR00753">
    <property type="entry name" value="ACCSYNTHASE"/>
</dbReference>
<dbReference type="Gene3D" id="3.40.640.10">
    <property type="entry name" value="Type I PLP-dependent aspartate aminotransferase-like (Major domain)"/>
    <property type="match status" value="1"/>
</dbReference>
<accession>A0A1R1MLE7</accession>
<evidence type="ECO:0000256" key="4">
    <source>
        <dbReference type="ARBA" id="ARBA00022679"/>
    </source>
</evidence>
<dbReference type="CDD" id="cd00609">
    <property type="entry name" value="AAT_like"/>
    <property type="match status" value="1"/>
</dbReference>
<dbReference type="Gene3D" id="3.90.1150.10">
    <property type="entry name" value="Aspartate Aminotransferase, domain 1"/>
    <property type="match status" value="1"/>
</dbReference>
<evidence type="ECO:0000256" key="3">
    <source>
        <dbReference type="ARBA" id="ARBA00022576"/>
    </source>
</evidence>
<comment type="caution">
    <text evidence="7">The sequence shown here is derived from an EMBL/GenBank/DDBJ whole genome shotgun (WGS) entry which is preliminary data.</text>
</comment>
<comment type="similarity">
    <text evidence="2">Belongs to the class-I pyridoxal-phosphate-dependent aminotransferase family.</text>
</comment>
<keyword evidence="5" id="KW-0663">Pyridoxal phosphate</keyword>
<organism evidence="7 8">
    <name type="scientific">Desulfurobacterium indicum</name>
    <dbReference type="NCBI Taxonomy" id="1914305"/>
    <lineage>
        <taxon>Bacteria</taxon>
        <taxon>Pseudomonadati</taxon>
        <taxon>Aquificota</taxon>
        <taxon>Aquificia</taxon>
        <taxon>Desulfurobacteriales</taxon>
        <taxon>Desulfurobacteriaceae</taxon>
        <taxon>Desulfurobacterium</taxon>
    </lineage>
</organism>
<dbReference type="InterPro" id="IPR015424">
    <property type="entry name" value="PyrdxlP-dep_Trfase"/>
</dbReference>
<keyword evidence="4 7" id="KW-0808">Transferase</keyword>
<dbReference type="PANTHER" id="PTHR46383">
    <property type="entry name" value="ASPARTATE AMINOTRANSFERASE"/>
    <property type="match status" value="1"/>
</dbReference>
<name>A0A1R1MLE7_9BACT</name>
<keyword evidence="3 7" id="KW-0032">Aminotransferase</keyword>
<evidence type="ECO:0000256" key="2">
    <source>
        <dbReference type="ARBA" id="ARBA00007441"/>
    </source>
</evidence>
<dbReference type="STRING" id="1914305.BLW93_04260"/>
<dbReference type="InterPro" id="IPR015422">
    <property type="entry name" value="PyrdxlP-dep_Trfase_small"/>
</dbReference>
<keyword evidence="8" id="KW-1185">Reference proteome</keyword>
<dbReference type="InterPro" id="IPR015421">
    <property type="entry name" value="PyrdxlP-dep_Trfase_major"/>
</dbReference>
<dbReference type="InterPro" id="IPR004839">
    <property type="entry name" value="Aminotransferase_I/II_large"/>
</dbReference>
<sequence>MIKLSKRVVNMNPSPTMAITAKAKEMRRKGIDVVGFGAGEPDFDTPPHIKEAAIRAMEEGFTRYTPAAGIPELREAVAEKLKRENGIDYSPSHVVITDGAKFALFSLMLSVIEEGDEVVIPAPYWVTYPEQVKFAGGTPVFVETSEENGFVLTVDLLEKVVTDKTKLLILCSPSNPTGAVIPAKELEKIGKFCAERGILIASDECYEKLLYDGEKHVSIASISPEIRQVTITINALSKAYSMTGWRVGYAAGPEEIISSMIKINSQSISNVNAIAQKAGVAALTGPQAFLGDWLKAFDERRRYMVEKLNSIPGVTCTIPKGAFYAFPNVKTVIEKGGFKDDFEFADFLLENAKIAAVPGSAFGYPGYMRFSYATSMENIKKGLDRFEVAVKAIMEK</sequence>
<evidence type="ECO:0000259" key="6">
    <source>
        <dbReference type="Pfam" id="PF00155"/>
    </source>
</evidence>
<dbReference type="AlphaFoldDB" id="A0A1R1MLE7"/>
<feature type="domain" description="Aminotransferase class I/classII large" evidence="6">
    <location>
        <begin position="32"/>
        <end position="386"/>
    </location>
</feature>
<proteinExistence type="inferred from homology"/>
<gene>
    <name evidence="7" type="ORF">BLW93_04260</name>
</gene>
<dbReference type="SUPFAM" id="SSF53383">
    <property type="entry name" value="PLP-dependent transferases"/>
    <property type="match status" value="1"/>
</dbReference>
<dbReference type="FunFam" id="3.40.640.10:FF:000033">
    <property type="entry name" value="Aspartate aminotransferase"/>
    <property type="match status" value="1"/>
</dbReference>
<evidence type="ECO:0000313" key="7">
    <source>
        <dbReference type="EMBL" id="OMH40617.1"/>
    </source>
</evidence>
<protein>
    <submittedName>
        <fullName evidence="7">Aspartate aminotransferase</fullName>
    </submittedName>
</protein>
<dbReference type="GO" id="GO:0006520">
    <property type="term" value="P:amino acid metabolic process"/>
    <property type="evidence" value="ECO:0007669"/>
    <property type="project" value="InterPro"/>
</dbReference>
<reference evidence="7 8" key="1">
    <citation type="submission" date="2016-10" db="EMBL/GenBank/DDBJ databases">
        <title>Genome sequence of a sulfur-reducing bacterium Desulfurobacterium indicum K6013.</title>
        <authorList>
            <person name="Cao J."/>
            <person name="Shao Z."/>
            <person name="Alain K."/>
            <person name="Jebbar M."/>
        </authorList>
    </citation>
    <scope>NUCLEOTIDE SEQUENCE [LARGE SCALE GENOMIC DNA]</scope>
    <source>
        <strain evidence="7 8">K6013</strain>
    </source>
</reference>
<evidence type="ECO:0000256" key="5">
    <source>
        <dbReference type="ARBA" id="ARBA00022898"/>
    </source>
</evidence>
<dbReference type="InterPro" id="IPR050596">
    <property type="entry name" value="AspAT/PAT-like"/>
</dbReference>